<gene>
    <name evidence="3" type="primary">BRPF1</name>
    <name evidence="3" type="ORF">HK103_002143</name>
</gene>
<feature type="compositionally biased region" description="Acidic residues" evidence="1">
    <location>
        <begin position="288"/>
        <end position="305"/>
    </location>
</feature>
<keyword evidence="4" id="KW-1185">Reference proteome</keyword>
<dbReference type="AlphaFoldDB" id="A0AAD5UJ45"/>
<dbReference type="PANTHER" id="PTHR13793:SF107">
    <property type="entry name" value="BROMODOMAIN-CONTAINING PROTEIN HOMOLOG"/>
    <property type="match status" value="1"/>
</dbReference>
<dbReference type="Gene3D" id="3.30.40.10">
    <property type="entry name" value="Zinc/RING finger domain, C3HC4 (zinc finger)"/>
    <property type="match status" value="1"/>
</dbReference>
<feature type="compositionally biased region" description="Basic and acidic residues" evidence="1">
    <location>
        <begin position="459"/>
        <end position="468"/>
    </location>
</feature>
<organism evidence="3 4">
    <name type="scientific">Boothiomyces macroporosus</name>
    <dbReference type="NCBI Taxonomy" id="261099"/>
    <lineage>
        <taxon>Eukaryota</taxon>
        <taxon>Fungi</taxon>
        <taxon>Fungi incertae sedis</taxon>
        <taxon>Chytridiomycota</taxon>
        <taxon>Chytridiomycota incertae sedis</taxon>
        <taxon>Chytridiomycetes</taxon>
        <taxon>Rhizophydiales</taxon>
        <taxon>Terramycetaceae</taxon>
        <taxon>Boothiomyces</taxon>
    </lineage>
</organism>
<dbReference type="PANTHER" id="PTHR13793">
    <property type="entry name" value="PHD FINGER PROTEINS"/>
    <property type="match status" value="1"/>
</dbReference>
<dbReference type="SUPFAM" id="SSF57903">
    <property type="entry name" value="FYVE/PHD zinc finger"/>
    <property type="match status" value="1"/>
</dbReference>
<proteinExistence type="predicted"/>
<name>A0AAD5UJ45_9FUNG</name>
<protein>
    <submittedName>
        <fullName evidence="3">Bromodomain and PHD finger-containing protein 1</fullName>
    </submittedName>
</protein>
<evidence type="ECO:0000259" key="2">
    <source>
        <dbReference type="Pfam" id="PF08190"/>
    </source>
</evidence>
<accession>A0AAD5UJ45</accession>
<dbReference type="InterPro" id="IPR011011">
    <property type="entry name" value="Znf_FYVE_PHD"/>
</dbReference>
<dbReference type="InterPro" id="IPR012981">
    <property type="entry name" value="PIH1_N"/>
</dbReference>
<dbReference type="Proteomes" id="UP001210925">
    <property type="component" value="Unassembled WGS sequence"/>
</dbReference>
<evidence type="ECO:0000256" key="1">
    <source>
        <dbReference type="SAM" id="MobiDB-lite"/>
    </source>
</evidence>
<dbReference type="Pfam" id="PF08190">
    <property type="entry name" value="PIH1"/>
    <property type="match status" value="1"/>
</dbReference>
<feature type="region of interest" description="Disordered" evidence="1">
    <location>
        <begin position="268"/>
        <end position="305"/>
    </location>
</feature>
<feature type="domain" description="PIH1 N-terminal" evidence="2">
    <location>
        <begin position="15"/>
        <end position="128"/>
    </location>
</feature>
<reference evidence="3" key="1">
    <citation type="submission" date="2020-05" db="EMBL/GenBank/DDBJ databases">
        <title>Phylogenomic resolution of chytrid fungi.</title>
        <authorList>
            <person name="Stajich J.E."/>
            <person name="Amses K."/>
            <person name="Simmons R."/>
            <person name="Seto K."/>
            <person name="Myers J."/>
            <person name="Bonds A."/>
            <person name="Quandt C.A."/>
            <person name="Barry K."/>
            <person name="Liu P."/>
            <person name="Grigoriev I."/>
            <person name="Longcore J.E."/>
            <person name="James T.Y."/>
        </authorList>
    </citation>
    <scope>NUCLEOTIDE SEQUENCE</scope>
    <source>
        <strain evidence="3">PLAUS21</strain>
    </source>
</reference>
<dbReference type="InterPro" id="IPR050701">
    <property type="entry name" value="Histone_Mod_Regulator"/>
</dbReference>
<evidence type="ECO:0000313" key="3">
    <source>
        <dbReference type="EMBL" id="KAJ3259589.1"/>
    </source>
</evidence>
<dbReference type="InterPro" id="IPR013083">
    <property type="entry name" value="Znf_RING/FYVE/PHD"/>
</dbReference>
<dbReference type="EMBL" id="JADGKB010000017">
    <property type="protein sequence ID" value="KAJ3259589.1"/>
    <property type="molecule type" value="Genomic_DNA"/>
</dbReference>
<sequence>MNQQTIEQLWSSLDDMARRDPKEYRQYIDSLTKQADIDSRAIKPGYYIKAESADKSKHILNICYSKAVEDSPDNYNIPTLMSEQRVHMDKDESVFVYDAVFHPNIYSKKQIEKDVRDLAVSCVLELFKVRLLPSTFQIVEDEYFGPYGWDDTKGKAITTEEIKNKGEKQLSLAEIERLLNGKNISLPSASISAAQPDNDNFEMKMPNEKSAQSKPMIQEVKEKEIKKWIIPEFSTKSTGECMEVTVFLPEIESSKDIEYTQLEPGKFQIKAGESGPKSKSLKIRDLVESSDESDEGSGSEEDEPCVICGDEETTSKNLLIFCDGKECYGVDEVPPGDEKWHCHRCEDGVAVNETEAICCPVKGGAFKRTNFPKKYIHVACAWWNPAVEANKDGYAVEKWFHVLCAVENETLKLSKPKDVKHAVMCDEHNDDSKSSNLSQKKKKKVDDSYSATEEESSQESEKEVVEKPKPKKITTIPKHIQERMNGNKTNGTPTKPTPVDIKNTVIVQLKKNFSESKPSKSPNLINNPWNWIMDKINIIKEASQSIENIPIEVRGTADLILGNILPTPKKEAKASPLDSLLDSAFDESLSKTVEQKDQEIQSLKAQLSARPTIDVINRLQEENNLLKSKNGVTADLNLIAQYRTNQENVIAIFSHLQIPNLGQPNETNISQFLSSLRSVLERTNNSNDTKN</sequence>
<comment type="caution">
    <text evidence="3">The sequence shown here is derived from an EMBL/GenBank/DDBJ whole genome shotgun (WGS) entry which is preliminary data.</text>
</comment>
<feature type="region of interest" description="Disordered" evidence="1">
    <location>
        <begin position="426"/>
        <end position="474"/>
    </location>
</feature>
<evidence type="ECO:0000313" key="4">
    <source>
        <dbReference type="Proteomes" id="UP001210925"/>
    </source>
</evidence>
<dbReference type="GO" id="GO:0006357">
    <property type="term" value="P:regulation of transcription by RNA polymerase II"/>
    <property type="evidence" value="ECO:0007669"/>
    <property type="project" value="TreeGrafter"/>
</dbReference>